<keyword evidence="3" id="KW-1185">Reference proteome</keyword>
<dbReference type="PROSITE" id="PS50858">
    <property type="entry name" value="BSD"/>
    <property type="match status" value="1"/>
</dbReference>
<evidence type="ECO:0000256" key="1">
    <source>
        <dbReference type="SAM" id="MobiDB-lite"/>
    </source>
</evidence>
<dbReference type="InterPro" id="IPR035925">
    <property type="entry name" value="BSD_dom_sf"/>
</dbReference>
<proteinExistence type="predicted"/>
<dbReference type="PANTHER" id="PTHR16019">
    <property type="entry name" value="SYNAPSE-ASSOCIATED PROTEIN"/>
    <property type="match status" value="1"/>
</dbReference>
<name>A0A914W3H3_9BILA</name>
<dbReference type="InterPro" id="IPR051494">
    <property type="entry name" value="BSD_domain-containing"/>
</dbReference>
<feature type="domain" description="BSD" evidence="2">
    <location>
        <begin position="205"/>
        <end position="257"/>
    </location>
</feature>
<accession>A0A914W3H3</accession>
<organism evidence="3 4">
    <name type="scientific">Plectus sambesii</name>
    <dbReference type="NCBI Taxonomy" id="2011161"/>
    <lineage>
        <taxon>Eukaryota</taxon>
        <taxon>Metazoa</taxon>
        <taxon>Ecdysozoa</taxon>
        <taxon>Nematoda</taxon>
        <taxon>Chromadorea</taxon>
        <taxon>Plectida</taxon>
        <taxon>Plectina</taxon>
        <taxon>Plectoidea</taxon>
        <taxon>Plectidae</taxon>
        <taxon>Plectus</taxon>
    </lineage>
</organism>
<dbReference type="Proteomes" id="UP000887566">
    <property type="component" value="Unplaced"/>
</dbReference>
<evidence type="ECO:0000313" key="4">
    <source>
        <dbReference type="WBParaSite" id="PSAMB.scaffold3059size19834.g20207.t1"/>
    </source>
</evidence>
<feature type="region of interest" description="Disordered" evidence="1">
    <location>
        <begin position="278"/>
        <end position="411"/>
    </location>
</feature>
<feature type="region of interest" description="Disordered" evidence="1">
    <location>
        <begin position="1"/>
        <end position="37"/>
    </location>
</feature>
<dbReference type="WBParaSite" id="PSAMB.scaffold3059size19834.g20207.t1">
    <property type="protein sequence ID" value="PSAMB.scaffold3059size19834.g20207.t1"/>
    <property type="gene ID" value="PSAMB.scaffold3059size19834.g20207"/>
</dbReference>
<evidence type="ECO:0000259" key="2">
    <source>
        <dbReference type="PROSITE" id="PS50858"/>
    </source>
</evidence>
<dbReference type="Pfam" id="PF03909">
    <property type="entry name" value="BSD"/>
    <property type="match status" value="1"/>
</dbReference>
<feature type="compositionally biased region" description="Basic and acidic residues" evidence="1">
    <location>
        <begin position="107"/>
        <end position="126"/>
    </location>
</feature>
<dbReference type="SMART" id="SM00751">
    <property type="entry name" value="BSD"/>
    <property type="match status" value="1"/>
</dbReference>
<protein>
    <submittedName>
        <fullName evidence="4">BSD domain-containing protein</fullName>
    </submittedName>
</protein>
<sequence length="411" mass="45194">MSEQQSDAPKNVDSEPKAADVETPTVTQKEDAKEEQDWLSIGASWGSAWLQTAKNKTVSTYELVKRDLSEFTDAVQLEATALASATANTVKQQAAQLGSLVAPDESEGTKPAEKEGEEGKEKQKEEDEKEEDGGFGMGWMKSLVSTVKSLGIEDTTAGEKDIEVPVTADLHAFDSAASSRLYAIQTDQGTYTCEPEGAPELFDDWLEHFYQEDRKQEVSQLLAANPAVRALYSQLVPAEMTNALFWQRYFYKVHQFQLDEARRRALINRATDLTVKTSWGDSDADFESGPESPQPITAEPTSKAIPSTDKTPSPSPPGGQQHSPVSMMSPDRRSSASGAVDETWSVCSNREIEIREMPDDETTDPGPLTPRPTDDTSAPTPAQPKDQETRQEPVTPSAEKKGDDWVDWDDE</sequence>
<dbReference type="GO" id="GO:0005737">
    <property type="term" value="C:cytoplasm"/>
    <property type="evidence" value="ECO:0007669"/>
    <property type="project" value="TreeGrafter"/>
</dbReference>
<dbReference type="InterPro" id="IPR005607">
    <property type="entry name" value="BSD_dom"/>
</dbReference>
<feature type="compositionally biased region" description="Basic and acidic residues" evidence="1">
    <location>
        <begin position="10"/>
        <end position="20"/>
    </location>
</feature>
<dbReference type="Gene3D" id="1.10.3970.10">
    <property type="entry name" value="BSD domain"/>
    <property type="match status" value="1"/>
</dbReference>
<reference evidence="4" key="1">
    <citation type="submission" date="2022-11" db="UniProtKB">
        <authorList>
            <consortium name="WormBaseParasite"/>
        </authorList>
    </citation>
    <scope>IDENTIFICATION</scope>
</reference>
<evidence type="ECO:0000313" key="3">
    <source>
        <dbReference type="Proteomes" id="UP000887566"/>
    </source>
</evidence>
<dbReference type="AlphaFoldDB" id="A0A914W3H3"/>
<dbReference type="SUPFAM" id="SSF140383">
    <property type="entry name" value="BSD domain-like"/>
    <property type="match status" value="1"/>
</dbReference>
<feature type="region of interest" description="Disordered" evidence="1">
    <location>
        <begin position="96"/>
        <end position="137"/>
    </location>
</feature>
<dbReference type="PANTHER" id="PTHR16019:SF5">
    <property type="entry name" value="BSD DOMAIN-CONTAINING PROTEIN 1"/>
    <property type="match status" value="1"/>
</dbReference>